<gene>
    <name evidence="2" type="ORF">ATL40_2110</name>
</gene>
<proteinExistence type="predicted"/>
<protein>
    <recommendedName>
        <fullName evidence="4">DUF3027 family protein</fullName>
    </recommendedName>
</protein>
<feature type="region of interest" description="Disordered" evidence="1">
    <location>
        <begin position="110"/>
        <end position="139"/>
    </location>
</feature>
<sequence length="250" mass="26886">MSAGSAGRIPARDAVLAEAVDVAREAILEGGEVEALGAYLGYSQDDVRLGSHRFACAAPGYVGWQWTVVVARASRVKQVTVCEVVLLPGQDALLPPRWVPWADRLEPRDVGAGDAPPAGVQDDRLVEGYQPGDEDPADVAHDPVALVELGAWRAEVPSKETLDAAAERWRDRVPARGRSFSEDPTAFIVPLSGSLGQVYGVCVNEHSPDDGRVVRLDEVAQAPAPRARQHASAWQENDPVLDEFELEVAE</sequence>
<name>A0A2A9D1E6_9MICO</name>
<dbReference type="InterPro" id="IPR021391">
    <property type="entry name" value="DUF3027"/>
</dbReference>
<keyword evidence="3" id="KW-1185">Reference proteome</keyword>
<evidence type="ECO:0000256" key="1">
    <source>
        <dbReference type="SAM" id="MobiDB-lite"/>
    </source>
</evidence>
<dbReference type="OrthoDB" id="3210158at2"/>
<accession>A0A2A9D1E6</accession>
<dbReference type="Pfam" id="PF11228">
    <property type="entry name" value="DUF3027"/>
    <property type="match status" value="1"/>
</dbReference>
<dbReference type="AlphaFoldDB" id="A0A2A9D1E6"/>
<dbReference type="RefSeq" id="WP_098469467.1">
    <property type="nucleotide sequence ID" value="NZ_PDJD01000001.1"/>
</dbReference>
<reference evidence="2 3" key="1">
    <citation type="submission" date="2017-10" db="EMBL/GenBank/DDBJ databases">
        <title>Sequencing the genomes of 1000 actinobacteria strains.</title>
        <authorList>
            <person name="Klenk H.-P."/>
        </authorList>
    </citation>
    <scope>NUCLEOTIDE SEQUENCE [LARGE SCALE GENOMIC DNA]</scope>
    <source>
        <strain evidence="2 3">DSM 21801</strain>
    </source>
</reference>
<organism evidence="2 3">
    <name type="scientific">Serinibacter salmoneus</name>
    <dbReference type="NCBI Taxonomy" id="556530"/>
    <lineage>
        <taxon>Bacteria</taxon>
        <taxon>Bacillati</taxon>
        <taxon>Actinomycetota</taxon>
        <taxon>Actinomycetes</taxon>
        <taxon>Micrococcales</taxon>
        <taxon>Beutenbergiaceae</taxon>
        <taxon>Serinibacter</taxon>
    </lineage>
</organism>
<comment type="caution">
    <text evidence="2">The sequence shown here is derived from an EMBL/GenBank/DDBJ whole genome shotgun (WGS) entry which is preliminary data.</text>
</comment>
<dbReference type="Proteomes" id="UP000224915">
    <property type="component" value="Unassembled WGS sequence"/>
</dbReference>
<evidence type="ECO:0000313" key="2">
    <source>
        <dbReference type="EMBL" id="PFG20507.1"/>
    </source>
</evidence>
<dbReference type="EMBL" id="PDJD01000001">
    <property type="protein sequence ID" value="PFG20507.1"/>
    <property type="molecule type" value="Genomic_DNA"/>
</dbReference>
<evidence type="ECO:0008006" key="4">
    <source>
        <dbReference type="Google" id="ProtNLM"/>
    </source>
</evidence>
<evidence type="ECO:0000313" key="3">
    <source>
        <dbReference type="Proteomes" id="UP000224915"/>
    </source>
</evidence>